<dbReference type="Proteomes" id="UP001209755">
    <property type="component" value="Unassembled WGS sequence"/>
</dbReference>
<dbReference type="RefSeq" id="WP_264602326.1">
    <property type="nucleotide sequence ID" value="NZ_JAOQNS010000008.1"/>
</dbReference>
<comment type="caution">
    <text evidence="2">The sequence shown here is derived from an EMBL/GenBank/DDBJ whole genome shotgun (WGS) entry which is preliminary data.</text>
</comment>
<dbReference type="EMBL" id="JAOQNS010000008">
    <property type="protein sequence ID" value="MCW2308720.1"/>
    <property type="molecule type" value="Genomic_DNA"/>
</dbReference>
<keyword evidence="1" id="KW-0732">Signal</keyword>
<feature type="signal peptide" evidence="1">
    <location>
        <begin position="1"/>
        <end position="22"/>
    </location>
</feature>
<organism evidence="2 3">
    <name type="scientific">Rhodobium gokarnense</name>
    <dbReference type="NCBI Taxonomy" id="364296"/>
    <lineage>
        <taxon>Bacteria</taxon>
        <taxon>Pseudomonadati</taxon>
        <taxon>Pseudomonadota</taxon>
        <taxon>Alphaproteobacteria</taxon>
        <taxon>Hyphomicrobiales</taxon>
        <taxon>Rhodobiaceae</taxon>
        <taxon>Rhodobium</taxon>
    </lineage>
</organism>
<evidence type="ECO:0000256" key="1">
    <source>
        <dbReference type="SAM" id="SignalP"/>
    </source>
</evidence>
<proteinExistence type="predicted"/>
<protein>
    <submittedName>
        <fullName evidence="2">Lipid-binding SYLF domain-containing protein</fullName>
    </submittedName>
</protein>
<gene>
    <name evidence="2" type="ORF">M2319_003066</name>
</gene>
<keyword evidence="3" id="KW-1185">Reference proteome</keyword>
<evidence type="ECO:0000313" key="2">
    <source>
        <dbReference type="EMBL" id="MCW2308720.1"/>
    </source>
</evidence>
<reference evidence="3" key="1">
    <citation type="submission" date="2023-07" db="EMBL/GenBank/DDBJ databases">
        <title>Genome sequencing of Purple Non-Sulfur Bacteria from various extreme environments.</title>
        <authorList>
            <person name="Mayer M."/>
        </authorList>
    </citation>
    <scope>NUCLEOTIDE SEQUENCE [LARGE SCALE GENOMIC DNA]</scope>
    <source>
        <strain evidence="3">DSM 17935</strain>
    </source>
</reference>
<evidence type="ECO:0000313" key="3">
    <source>
        <dbReference type="Proteomes" id="UP001209755"/>
    </source>
</evidence>
<accession>A0ABT3HEB4</accession>
<feature type="chain" id="PRO_5047254941" evidence="1">
    <location>
        <begin position="23"/>
        <end position="148"/>
    </location>
</feature>
<name>A0ABT3HEB4_9HYPH</name>
<sequence>MTTFFGLRTIVAALMMTIAAGAFLPDQAKAQDATISLRVGKVGFIVGASGGNGTLAYRGQHYPLSVAGMSVGLTIGAAEADLVGDVYNLRRASDIEGIYTAIESSVTAGGGQGEMRLKNSKGVEIFLHGKQAGIEASLATSGMQISLR</sequence>